<dbReference type="InterPro" id="IPR011059">
    <property type="entry name" value="Metal-dep_hydrolase_composite"/>
</dbReference>
<keyword evidence="3" id="KW-0378">Hydrolase</keyword>
<dbReference type="PANTHER" id="PTHR43668">
    <property type="entry name" value="ALLANTOINASE"/>
    <property type="match status" value="1"/>
</dbReference>
<dbReference type="InterPro" id="IPR004722">
    <property type="entry name" value="DHOase"/>
</dbReference>
<dbReference type="EC" id="3.5.2.3" evidence="3"/>
<dbReference type="GO" id="GO:0004151">
    <property type="term" value="F:dihydroorotase activity"/>
    <property type="evidence" value="ECO:0007669"/>
    <property type="project" value="UniProtKB-EC"/>
</dbReference>
<evidence type="ECO:0000259" key="2">
    <source>
        <dbReference type="Pfam" id="PF12890"/>
    </source>
</evidence>
<organism evidence="3 4">
    <name type="scientific">Cecembia lonarensis (strain CCUG 58316 / KCTC 22772 / LW9)</name>
    <dbReference type="NCBI Taxonomy" id="1225176"/>
    <lineage>
        <taxon>Bacteria</taxon>
        <taxon>Pseudomonadati</taxon>
        <taxon>Bacteroidota</taxon>
        <taxon>Cytophagia</taxon>
        <taxon>Cytophagales</taxon>
        <taxon>Cyclobacteriaceae</taxon>
        <taxon>Cecembia</taxon>
    </lineage>
</organism>
<dbReference type="Pfam" id="PF12890">
    <property type="entry name" value="DHOase"/>
    <property type="match status" value="1"/>
</dbReference>
<evidence type="ECO:0000313" key="3">
    <source>
        <dbReference type="EMBL" id="EKB47538.1"/>
    </source>
</evidence>
<dbReference type="GO" id="GO:0005737">
    <property type="term" value="C:cytoplasm"/>
    <property type="evidence" value="ECO:0007669"/>
    <property type="project" value="TreeGrafter"/>
</dbReference>
<dbReference type="InterPro" id="IPR024403">
    <property type="entry name" value="DHOase_cat"/>
</dbReference>
<dbReference type="GO" id="GO:0006145">
    <property type="term" value="P:purine nucleobase catabolic process"/>
    <property type="evidence" value="ECO:0007669"/>
    <property type="project" value="TreeGrafter"/>
</dbReference>
<dbReference type="Proteomes" id="UP000004478">
    <property type="component" value="Unassembled WGS sequence"/>
</dbReference>
<dbReference type="AlphaFoldDB" id="K1LAW0"/>
<dbReference type="GO" id="GO:0046872">
    <property type="term" value="F:metal ion binding"/>
    <property type="evidence" value="ECO:0007669"/>
    <property type="project" value="InterPro"/>
</dbReference>
<dbReference type="Gene3D" id="3.20.20.140">
    <property type="entry name" value="Metal-dependent hydrolases"/>
    <property type="match status" value="1"/>
</dbReference>
<protein>
    <submittedName>
        <fullName evidence="3">Dihydroorotase</fullName>
        <ecNumber evidence="3">3.5.2.3</ecNumber>
    </submittedName>
</protein>
<dbReference type="SUPFAM" id="SSF51556">
    <property type="entry name" value="Metallo-dependent hydrolases"/>
    <property type="match status" value="1"/>
</dbReference>
<evidence type="ECO:0000256" key="1">
    <source>
        <dbReference type="ARBA" id="ARBA00022975"/>
    </source>
</evidence>
<dbReference type="InterPro" id="IPR032466">
    <property type="entry name" value="Metal_Hydrolase"/>
</dbReference>
<accession>K1LAW0</accession>
<sequence>MQTIFNMAKLLRSLSFIDEKSVQPPKDFIYTGTELIPKPDDFHKEVDESIDCSGLMASRGWVDLRCFTAEPGEEHKESLESLDSLLKTSGFTKTVLMPNTHPVIQTKNEIQFLKSKTTHWITDLIINAAATKDCKGEDFTDILDLHHQDVRIFGDGLNPLSNPDRLMKVLQYLQKFDGVLFDHAYEPLLALFGQMHEGEVSTRIGMKGIPNIAEDIAVQKNLEILRYTGGRLHFQTLSTASAVERIRIAKREGLQVSADVSLYQLLFTDEDLTDFDSNFKVLPPFRGQKERAALIEGLKDGTIDAIVSNHQPQDFDAKHMEFDLAQSGMIGLQTFLPGLISLSDEMGWPLLIEKITTGPLKVLGQVEKAVAQITIFDPNETWTYDKKSNLSISANHPWIGSTLKGKVKYLINKKQFVKI</sequence>
<feature type="domain" description="Dihydroorotase catalytic" evidence="2">
    <location>
        <begin position="60"/>
        <end position="238"/>
    </location>
</feature>
<dbReference type="PANTHER" id="PTHR43668:SF2">
    <property type="entry name" value="ALLANTOINASE"/>
    <property type="match status" value="1"/>
</dbReference>
<dbReference type="Gene3D" id="2.30.40.10">
    <property type="entry name" value="Urease, subunit C, domain 1"/>
    <property type="match status" value="1"/>
</dbReference>
<dbReference type="GO" id="GO:0004038">
    <property type="term" value="F:allantoinase activity"/>
    <property type="evidence" value="ECO:0007669"/>
    <property type="project" value="TreeGrafter"/>
</dbReference>
<comment type="caution">
    <text evidence="3">The sequence shown here is derived from an EMBL/GenBank/DDBJ whole genome shotgun (WGS) entry which is preliminary data.</text>
</comment>
<keyword evidence="4" id="KW-1185">Reference proteome</keyword>
<dbReference type="EMBL" id="AMGM01000117">
    <property type="protein sequence ID" value="EKB47538.1"/>
    <property type="molecule type" value="Genomic_DNA"/>
</dbReference>
<evidence type="ECO:0000313" key="4">
    <source>
        <dbReference type="Proteomes" id="UP000004478"/>
    </source>
</evidence>
<dbReference type="SUPFAM" id="SSF51338">
    <property type="entry name" value="Composite domain of metallo-dependent hydrolases"/>
    <property type="match status" value="1"/>
</dbReference>
<gene>
    <name evidence="3" type="primary">pyrC</name>
    <name evidence="3" type="ORF">B879_03867</name>
</gene>
<dbReference type="GO" id="GO:0006221">
    <property type="term" value="P:pyrimidine nucleotide biosynthetic process"/>
    <property type="evidence" value="ECO:0007669"/>
    <property type="project" value="UniProtKB-KW"/>
</dbReference>
<keyword evidence="1" id="KW-0665">Pyrimidine biosynthesis</keyword>
<proteinExistence type="predicted"/>
<dbReference type="PATRIC" id="fig|1225176.3.peg.4122"/>
<dbReference type="InterPro" id="IPR050138">
    <property type="entry name" value="DHOase/Allantoinase_Hydrolase"/>
</dbReference>
<name>K1LAW0_CECL9</name>
<dbReference type="CDD" id="cd01317">
    <property type="entry name" value="DHOase_IIa"/>
    <property type="match status" value="1"/>
</dbReference>
<reference evidence="3 4" key="1">
    <citation type="journal article" date="2012" name="J. Bacteriol.">
        <title>Draft Genome Sequence of Cecembia lonarensis Strain LW9T, Isolated from Lonar Lake, a Haloalkaline Lake in India.</title>
        <authorList>
            <person name="Shivaji S."/>
            <person name="Ara S."/>
            <person name="Singh A."/>
            <person name="Pinnaka A.K."/>
        </authorList>
    </citation>
    <scope>NUCLEOTIDE SEQUENCE [LARGE SCALE GENOMIC DNA]</scope>
    <source>
        <strain evidence="3 4">LW9</strain>
    </source>
</reference>